<evidence type="ECO:0000313" key="2">
    <source>
        <dbReference type="EMBL" id="CDJ44267.1"/>
    </source>
</evidence>
<dbReference type="VEuPathDB" id="ToxoDB:ETH2_1011300"/>
<gene>
    <name evidence="2" type="ORF">ETH_00038280</name>
</gene>
<dbReference type="GeneID" id="25256697"/>
<dbReference type="OrthoDB" id="342844at2759"/>
<feature type="region of interest" description="Disordered" evidence="1">
    <location>
        <begin position="225"/>
        <end position="247"/>
    </location>
</feature>
<dbReference type="Proteomes" id="UP000030747">
    <property type="component" value="Unassembled WGS sequence"/>
</dbReference>
<name>U6L1H5_EIMTE</name>
<feature type="non-terminal residue" evidence="2">
    <location>
        <position position="324"/>
    </location>
</feature>
<feature type="compositionally biased region" description="Low complexity" evidence="1">
    <location>
        <begin position="236"/>
        <end position="247"/>
    </location>
</feature>
<evidence type="ECO:0000313" key="3">
    <source>
        <dbReference type="Proteomes" id="UP000030747"/>
    </source>
</evidence>
<dbReference type="VEuPathDB" id="ToxoDB:ETH_00038280"/>
<proteinExistence type="predicted"/>
<dbReference type="RefSeq" id="XP_013235016.1">
    <property type="nucleotide sequence ID" value="XM_013379562.1"/>
</dbReference>
<dbReference type="EMBL" id="HG676793">
    <property type="protein sequence ID" value="CDJ44267.1"/>
    <property type="molecule type" value="Genomic_DNA"/>
</dbReference>
<accession>U6L1H5</accession>
<sequence>VFGASHWTRRLLVSPRAADCSCEGRLLLPVDGAQYAHVMEAAAAQAFAAAASSSSSSSSSDGMSQQEQLREACAAAAAVAREVVVGPELLGALIRKPLETVVGPTVVSFAAAAGAGAQQGRLPFDLTLDPVSSTSIGKKTIARLQKEVEAHAKQQQQSSHRLCLSGFREEEIAALLLSPSCLAARVSELAALRQRLLQGFLKDGRFTERGIRLLQALVAHVDGLDFAAGEPPPPQQQQQQQQLQSPLQQQQQQQRELLLEAMQRQEEIDSKDVSPWRLRCMQWAFALGRAAGAEATVSFDSLVSLSMSKHAEQILLLLNPFLTP</sequence>
<reference evidence="2" key="2">
    <citation type="submission" date="2013-10" db="EMBL/GenBank/DDBJ databases">
        <authorList>
            <person name="Aslett M."/>
        </authorList>
    </citation>
    <scope>NUCLEOTIDE SEQUENCE [LARGE SCALE GENOMIC DNA]</scope>
    <source>
        <strain evidence="2">Houghton</strain>
    </source>
</reference>
<dbReference type="AlphaFoldDB" id="U6L1H5"/>
<evidence type="ECO:0000256" key="1">
    <source>
        <dbReference type="SAM" id="MobiDB-lite"/>
    </source>
</evidence>
<feature type="non-terminal residue" evidence="2">
    <location>
        <position position="1"/>
    </location>
</feature>
<protein>
    <submittedName>
        <fullName evidence="2">Uncharacterized protein</fullName>
    </submittedName>
</protein>
<reference evidence="2" key="1">
    <citation type="submission" date="2013-10" db="EMBL/GenBank/DDBJ databases">
        <title>Genomic analysis of the causative agents of coccidiosis in chickens.</title>
        <authorList>
            <person name="Reid A.J."/>
            <person name="Blake D."/>
            <person name="Billington K."/>
            <person name="Browne H."/>
            <person name="Dunn M."/>
            <person name="Hung S."/>
            <person name="Kawahara F."/>
            <person name="Miranda-Saavedra D."/>
            <person name="Mourier T."/>
            <person name="Nagra H."/>
            <person name="Otto T.D."/>
            <person name="Rawlings N."/>
            <person name="Sanchez A."/>
            <person name="Sanders M."/>
            <person name="Subramaniam C."/>
            <person name="Tay Y."/>
            <person name="Dear P."/>
            <person name="Doerig C."/>
            <person name="Gruber A."/>
            <person name="Parkinson J."/>
            <person name="Shirley M."/>
            <person name="Wan K.L."/>
            <person name="Berriman M."/>
            <person name="Tomley F."/>
            <person name="Pain A."/>
        </authorList>
    </citation>
    <scope>NUCLEOTIDE SEQUENCE [LARGE SCALE GENOMIC DNA]</scope>
    <source>
        <strain evidence="2">Houghton</strain>
    </source>
</reference>
<organism evidence="2 3">
    <name type="scientific">Eimeria tenella</name>
    <name type="common">Coccidian parasite</name>
    <dbReference type="NCBI Taxonomy" id="5802"/>
    <lineage>
        <taxon>Eukaryota</taxon>
        <taxon>Sar</taxon>
        <taxon>Alveolata</taxon>
        <taxon>Apicomplexa</taxon>
        <taxon>Conoidasida</taxon>
        <taxon>Coccidia</taxon>
        <taxon>Eucoccidiorida</taxon>
        <taxon>Eimeriorina</taxon>
        <taxon>Eimeriidae</taxon>
        <taxon>Eimeria</taxon>
    </lineage>
</organism>
<keyword evidence="3" id="KW-1185">Reference proteome</keyword>